<dbReference type="Pfam" id="PF00302">
    <property type="entry name" value="CAT"/>
    <property type="match status" value="1"/>
</dbReference>
<dbReference type="Gene3D" id="3.30.559.10">
    <property type="entry name" value="Chloramphenicol acetyltransferase-like domain"/>
    <property type="match status" value="1"/>
</dbReference>
<dbReference type="PIR" id="E96928">
    <property type="entry name" value="E96928"/>
</dbReference>
<dbReference type="Proteomes" id="UP000000814">
    <property type="component" value="Chromosome"/>
</dbReference>
<dbReference type="OrthoDB" id="9801766at2"/>
<sequence>MKYIDMSNWKRRDHFNYFRNLDYPHFNICANLDITNFYNYIKENKLPFFISVLYASTKTANGIQEFRLRIREDKLIEHEIVHPSFTIMTEGEVFNFCDAKFIENYTDFKDNTLKEIEKAKLNTCLKNDKKRDDLLYTTSIPWISFTSISHPINTNTTDSIPRIAWGKFFNENGKVKLPFSVQAHHAVVDGVHAGHFFNIIQEMFNNPTKYFF</sequence>
<dbReference type="PANTHER" id="PTHR38474:SF1">
    <property type="entry name" value="SLR0299 PROTEIN"/>
    <property type="match status" value="1"/>
</dbReference>
<dbReference type="eggNOG" id="COG4845">
    <property type="taxonomic scope" value="Bacteria"/>
</dbReference>
<keyword evidence="3" id="KW-1185">Reference proteome</keyword>
<reference evidence="2 3" key="1">
    <citation type="journal article" date="2001" name="J. Bacteriol.">
        <title>Genome sequence and comparative analysis of the solvent-producing bacterium Clostridium acetobutylicum.</title>
        <authorList>
            <person name="Nolling J."/>
            <person name="Breton G."/>
            <person name="Omelchenko M.V."/>
            <person name="Makarova K.S."/>
            <person name="Zeng Q."/>
            <person name="Gibson R."/>
            <person name="Lee H.M."/>
            <person name="Dubois J."/>
            <person name="Qiu D."/>
            <person name="Hitti J."/>
            <person name="Wolf Y.I."/>
            <person name="Tatusov R.L."/>
            <person name="Sabathe F."/>
            <person name="Doucette-Stamm L."/>
            <person name="Soucaille P."/>
            <person name="Daly M.J."/>
            <person name="Bennett G.N."/>
            <person name="Koonin E.V."/>
            <person name="Smith D.R."/>
        </authorList>
    </citation>
    <scope>NUCLEOTIDE SEQUENCE [LARGE SCALE GENOMIC DNA]</scope>
    <source>
        <strain evidence="3">ATCC 824 / DSM 792 / JCM 1419 / LMG 5710 / VKM B-1787</strain>
    </source>
</reference>
<dbReference type="PATRIC" id="fig|272562.8.peg.420"/>
<evidence type="ECO:0000313" key="3">
    <source>
        <dbReference type="Proteomes" id="UP000000814"/>
    </source>
</evidence>
<dbReference type="PANTHER" id="PTHR38474">
    <property type="entry name" value="SLR0299 PROTEIN"/>
    <property type="match status" value="1"/>
</dbReference>
<proteinExistence type="predicted"/>
<protein>
    <submittedName>
        <fullName evidence="2">Chloramphenicol acetyltransferase</fullName>
    </submittedName>
</protein>
<dbReference type="KEGG" id="cac:CA_C0235"/>
<evidence type="ECO:0000313" key="2">
    <source>
        <dbReference type="EMBL" id="AAK78216.1"/>
    </source>
</evidence>
<dbReference type="InterPro" id="IPR001707">
    <property type="entry name" value="Cmp_AcTrfase"/>
</dbReference>
<dbReference type="InterPro" id="IPR023213">
    <property type="entry name" value="CAT-like_dom_sf"/>
</dbReference>
<name>Q97MG3_CLOAB</name>
<accession>Q97MG3</accession>
<evidence type="ECO:0000256" key="1">
    <source>
        <dbReference type="PIRSR" id="PIRSR000440-1"/>
    </source>
</evidence>
<gene>
    <name evidence="2" type="ordered locus">CA_C0235</name>
</gene>
<feature type="active site" description="Proton acceptor" evidence="1">
    <location>
        <position position="185"/>
    </location>
</feature>
<dbReference type="GO" id="GO:0008811">
    <property type="term" value="F:chloramphenicol O-acetyltransferase activity"/>
    <property type="evidence" value="ECO:0007669"/>
    <property type="project" value="InterPro"/>
</dbReference>
<dbReference type="AlphaFoldDB" id="Q97MG3"/>
<dbReference type="SMART" id="SM01059">
    <property type="entry name" value="CAT"/>
    <property type="match status" value="1"/>
</dbReference>
<dbReference type="SUPFAM" id="SSF52777">
    <property type="entry name" value="CoA-dependent acyltransferases"/>
    <property type="match status" value="1"/>
</dbReference>
<dbReference type="STRING" id="272562.CA_C0235"/>
<dbReference type="EMBL" id="AE001437">
    <property type="protein sequence ID" value="AAK78216.1"/>
    <property type="molecule type" value="Genomic_DNA"/>
</dbReference>
<dbReference type="PIRSF" id="PIRSF000440">
    <property type="entry name" value="CAT"/>
    <property type="match status" value="1"/>
</dbReference>
<dbReference type="GeneID" id="44996731"/>
<dbReference type="HOGENOM" id="CLU_093121_0_0_9"/>
<dbReference type="RefSeq" id="WP_010963558.1">
    <property type="nucleotide sequence ID" value="NC_003030.1"/>
</dbReference>
<organism evidence="2 3">
    <name type="scientific">Clostridium acetobutylicum (strain ATCC 824 / DSM 792 / JCM 1419 / IAM 19013 / LMG 5710 / NBRC 13948 / NRRL B-527 / VKM B-1787 / 2291 / W)</name>
    <dbReference type="NCBI Taxonomy" id="272562"/>
    <lineage>
        <taxon>Bacteria</taxon>
        <taxon>Bacillati</taxon>
        <taxon>Bacillota</taxon>
        <taxon>Clostridia</taxon>
        <taxon>Eubacteriales</taxon>
        <taxon>Clostridiaceae</taxon>
        <taxon>Clostridium</taxon>
    </lineage>
</organism>